<dbReference type="STRING" id="652787.SAMN05216490_3220"/>
<sequence>MYLKKICKFSSLVFILFLMTANTCTAAVWQWSINVKGVISSETNEHPTAFLWIPSNCKQVKGVVIGQHNMLEEGILEHPEFRKTLTDLGFAEIWITPSIDMVFDFNTTTPACFEGMMKDLANVSGYQELAFAPVVPIGHSAAASYPWDFGAWDPDRTLAILSVHGDAPLTTHTGSGKPNPNWGQRNIDGIPALMVMGEYEWGEQRILPAMQYRNDHPHAALAFLADAGHGHFDYSDELIHFLCFFLKKAAENRLPTAMPLDGPAVLRPVDPATGWLVDRWRLDKPLHAPAAPFKDYTGDRREAFWVFDKEMAKATESYYDAARGKVRQYVGFKQHGDLLSGGNSFAGNKIEFIPHADGITFNLSTAFKDSAQARTATDKHANGKINITRICGPIEKVDDTTFRISFYRMGFNNPRRSGDIWLMASSPGDKIYKSTVQQANLKIPVRNHEGDDQQISFPAIADQSSKQKYIELKASSSAGEKVYYYVKEGPAEIDDNRLIFTKIPPRTKYPVKVTVVAWQWGKTNAPKLKSAEPVTQSFNIY</sequence>
<dbReference type="RefSeq" id="WP_197684512.1">
    <property type="nucleotide sequence ID" value="NZ_LT629740.1"/>
</dbReference>
<dbReference type="AlphaFoldDB" id="A0A1H1ZSC7"/>
<evidence type="ECO:0000256" key="1">
    <source>
        <dbReference type="SAM" id="SignalP"/>
    </source>
</evidence>
<organism evidence="2 3">
    <name type="scientific">Mucilaginibacter mallensis</name>
    <dbReference type="NCBI Taxonomy" id="652787"/>
    <lineage>
        <taxon>Bacteria</taxon>
        <taxon>Pseudomonadati</taxon>
        <taxon>Bacteroidota</taxon>
        <taxon>Sphingobacteriia</taxon>
        <taxon>Sphingobacteriales</taxon>
        <taxon>Sphingobacteriaceae</taxon>
        <taxon>Mucilaginibacter</taxon>
    </lineage>
</organism>
<evidence type="ECO:0000313" key="2">
    <source>
        <dbReference type="EMBL" id="SDT36302.1"/>
    </source>
</evidence>
<feature type="signal peptide" evidence="1">
    <location>
        <begin position="1"/>
        <end position="26"/>
    </location>
</feature>
<keyword evidence="1" id="KW-0732">Signal</keyword>
<evidence type="ECO:0008006" key="4">
    <source>
        <dbReference type="Google" id="ProtNLM"/>
    </source>
</evidence>
<accession>A0A1H1ZSC7</accession>
<gene>
    <name evidence="2" type="ORF">SAMN05216490_3220</name>
</gene>
<keyword evidence="3" id="KW-1185">Reference proteome</keyword>
<dbReference type="EMBL" id="LT629740">
    <property type="protein sequence ID" value="SDT36302.1"/>
    <property type="molecule type" value="Genomic_DNA"/>
</dbReference>
<dbReference type="Proteomes" id="UP000199679">
    <property type="component" value="Chromosome I"/>
</dbReference>
<proteinExistence type="predicted"/>
<evidence type="ECO:0000313" key="3">
    <source>
        <dbReference type="Proteomes" id="UP000199679"/>
    </source>
</evidence>
<feature type="chain" id="PRO_5009268041" description="Fibronectin type-III domain-containing protein" evidence="1">
    <location>
        <begin position="27"/>
        <end position="541"/>
    </location>
</feature>
<name>A0A1H1ZSC7_MUCMA</name>
<reference evidence="2 3" key="1">
    <citation type="submission" date="2016-10" db="EMBL/GenBank/DDBJ databases">
        <authorList>
            <person name="de Groot N.N."/>
        </authorList>
    </citation>
    <scope>NUCLEOTIDE SEQUENCE [LARGE SCALE GENOMIC DNA]</scope>
    <source>
        <strain evidence="2 3">MP1X4</strain>
    </source>
</reference>
<protein>
    <recommendedName>
        <fullName evidence="4">Fibronectin type-III domain-containing protein</fullName>
    </recommendedName>
</protein>